<reference evidence="1" key="1">
    <citation type="submission" date="2013-12" db="EMBL/GenBank/DDBJ databases">
        <title>The Genome Sequence of Aphanomyces invadans NJM9701.</title>
        <authorList>
            <consortium name="The Broad Institute Genomics Platform"/>
            <person name="Russ C."/>
            <person name="Tyler B."/>
            <person name="van West P."/>
            <person name="Dieguez-Uribeondo J."/>
            <person name="Young S.K."/>
            <person name="Zeng Q."/>
            <person name="Gargeya S."/>
            <person name="Fitzgerald M."/>
            <person name="Abouelleil A."/>
            <person name="Alvarado L."/>
            <person name="Chapman S.B."/>
            <person name="Gainer-Dewar J."/>
            <person name="Goldberg J."/>
            <person name="Griggs A."/>
            <person name="Gujja S."/>
            <person name="Hansen M."/>
            <person name="Howarth C."/>
            <person name="Imamovic A."/>
            <person name="Ireland A."/>
            <person name="Larimer J."/>
            <person name="McCowan C."/>
            <person name="Murphy C."/>
            <person name="Pearson M."/>
            <person name="Poon T.W."/>
            <person name="Priest M."/>
            <person name="Roberts A."/>
            <person name="Saif S."/>
            <person name="Shea T."/>
            <person name="Sykes S."/>
            <person name="Wortman J."/>
            <person name="Nusbaum C."/>
            <person name="Birren B."/>
        </authorList>
    </citation>
    <scope>NUCLEOTIDE SEQUENCE [LARGE SCALE GENOMIC DNA]</scope>
    <source>
        <strain evidence="1">NJM9701</strain>
    </source>
</reference>
<dbReference type="InterPro" id="IPR016024">
    <property type="entry name" value="ARM-type_fold"/>
</dbReference>
<dbReference type="AlphaFoldDB" id="A0A024U6K0"/>
<dbReference type="SUPFAM" id="SSF48371">
    <property type="entry name" value="ARM repeat"/>
    <property type="match status" value="1"/>
</dbReference>
<dbReference type="eggNOG" id="ENOG502SR4G">
    <property type="taxonomic scope" value="Eukaryota"/>
</dbReference>
<dbReference type="RefSeq" id="XP_008869732.1">
    <property type="nucleotide sequence ID" value="XM_008871510.1"/>
</dbReference>
<dbReference type="EMBL" id="KI913962">
    <property type="protein sequence ID" value="ETW01884.1"/>
    <property type="molecule type" value="Genomic_DNA"/>
</dbReference>
<organism evidence="1">
    <name type="scientific">Aphanomyces invadans</name>
    <dbReference type="NCBI Taxonomy" id="157072"/>
    <lineage>
        <taxon>Eukaryota</taxon>
        <taxon>Sar</taxon>
        <taxon>Stramenopiles</taxon>
        <taxon>Oomycota</taxon>
        <taxon>Saprolegniomycetes</taxon>
        <taxon>Saprolegniales</taxon>
        <taxon>Verrucalvaceae</taxon>
        <taxon>Aphanomyces</taxon>
    </lineage>
</organism>
<evidence type="ECO:0000313" key="1">
    <source>
        <dbReference type="EMBL" id="ETW01884.1"/>
    </source>
</evidence>
<sequence>MTKLSELMRMGVGKRTAALESMGRSKGKTLDSLDGVPVELPKIIAQETKKMKYSTVVNLVKVLRCSYVDSKACMELLNEANLGRALLESLRAMSKDKEDQVMESFLSSIGDLFEWDFFAKNERRFFLEDIIDIIKTRYTSPGFLVTEALSVIMTMFTTDNAAVLSELRASRKCLPLFFDIISNMPKTKSFHFQALLVEIVYRVIRMLRKSSIKKDQELVQKTLESLPPILSLGIQSVTPKEFRAGTRQLLNQFNQAVGVVKSFPIKALSFECNMNKQVAMDDVQWFDMGGMTFEVESAVRIADELIQGIAKLHFSNIQGYSTDGKGIAKLHIKTSVSLADVLPNVNDVAWNDLHRLVVVLQVDASVRPTTKGSKN</sequence>
<protein>
    <submittedName>
        <fullName evidence="1">Uncharacterized protein</fullName>
    </submittedName>
</protein>
<accession>A0A024U6K0</accession>
<name>A0A024U6K0_9STRA</name>
<dbReference type="VEuPathDB" id="FungiDB:H310_06445"/>
<proteinExistence type="predicted"/>
<dbReference type="OrthoDB" id="79587at2759"/>
<dbReference type="GeneID" id="20083495"/>
<gene>
    <name evidence="1" type="ORF">H310_06445</name>
</gene>